<dbReference type="EMBL" id="MHCI01000003">
    <property type="protein sequence ID" value="OGY17341.1"/>
    <property type="molecule type" value="Genomic_DNA"/>
</dbReference>
<evidence type="ECO:0000313" key="4">
    <source>
        <dbReference type="Proteomes" id="UP000179069"/>
    </source>
</evidence>
<organism evidence="3 4">
    <name type="scientific">Candidatus Chisholmbacteria bacterium RIFCSPHIGHO2_01_FULL_49_18</name>
    <dbReference type="NCBI Taxonomy" id="1797590"/>
    <lineage>
        <taxon>Bacteria</taxon>
        <taxon>Candidatus Chisholmiibacteriota</taxon>
    </lineage>
</organism>
<dbReference type="InterPro" id="IPR008756">
    <property type="entry name" value="Peptidase_M56"/>
</dbReference>
<evidence type="ECO:0000313" key="3">
    <source>
        <dbReference type="EMBL" id="OGY17341.1"/>
    </source>
</evidence>
<dbReference type="Gene3D" id="3.30.2010.10">
    <property type="entry name" value="Metalloproteases ('zincins'), catalytic domain"/>
    <property type="match status" value="1"/>
</dbReference>
<keyword evidence="1" id="KW-0812">Transmembrane</keyword>
<feature type="domain" description="Peptidase M56" evidence="2">
    <location>
        <begin position="63"/>
        <end position="226"/>
    </location>
</feature>
<dbReference type="PANTHER" id="PTHR34978">
    <property type="entry name" value="POSSIBLE SENSOR-TRANSDUCER PROTEIN BLAR"/>
    <property type="match status" value="1"/>
</dbReference>
<dbReference type="CDD" id="cd07326">
    <property type="entry name" value="M56_BlaR1_MecR1_like"/>
    <property type="match status" value="1"/>
</dbReference>
<feature type="transmembrane region" description="Helical" evidence="1">
    <location>
        <begin position="261"/>
        <end position="279"/>
    </location>
</feature>
<feature type="transmembrane region" description="Helical" evidence="1">
    <location>
        <begin position="7"/>
        <end position="27"/>
    </location>
</feature>
<name>A0A1G1VPL0_9BACT</name>
<gene>
    <name evidence="3" type="ORF">A2785_00525</name>
</gene>
<dbReference type="AlphaFoldDB" id="A0A1G1VPL0"/>
<dbReference type="Proteomes" id="UP000179069">
    <property type="component" value="Unassembled WGS sequence"/>
</dbReference>
<sequence length="318" mass="34664">MNTVQRLKLAIMIISALAFSGLGFLAWTNLPELIQHLNQVCQVNLTPVLKDPTHRIGLGAAFVLILLGGAATSSAMASLLKAHRKMKILKTSVQTNLPDDVKSLARSCGIRAADIRLIKSSDPFVYCHGISRTRIFISTGMLGRLNAKELEAVLIHETHHYRHHHPSSVFMGKLLARTFFFLPIIKELSRLMEVQIEINADRAVILAQRTTKYLRQALGKSLLADAFPSAVAFHTTPLETRVALIVSPRTAPLPGVSKSSLVYSLISVVMILVPLVSASPASAHPPNGNGICVKDACQVRCDSPEPETEPVSFTPAFR</sequence>
<feature type="transmembrane region" description="Helical" evidence="1">
    <location>
        <begin position="56"/>
        <end position="80"/>
    </location>
</feature>
<evidence type="ECO:0000259" key="2">
    <source>
        <dbReference type="Pfam" id="PF05569"/>
    </source>
</evidence>
<accession>A0A1G1VPL0</accession>
<evidence type="ECO:0000256" key="1">
    <source>
        <dbReference type="SAM" id="Phobius"/>
    </source>
</evidence>
<keyword evidence="1" id="KW-0472">Membrane</keyword>
<reference evidence="3 4" key="1">
    <citation type="journal article" date="2016" name="Nat. Commun.">
        <title>Thousands of microbial genomes shed light on interconnected biogeochemical processes in an aquifer system.</title>
        <authorList>
            <person name="Anantharaman K."/>
            <person name="Brown C.T."/>
            <person name="Hug L.A."/>
            <person name="Sharon I."/>
            <person name="Castelle C.J."/>
            <person name="Probst A.J."/>
            <person name="Thomas B.C."/>
            <person name="Singh A."/>
            <person name="Wilkins M.J."/>
            <person name="Karaoz U."/>
            <person name="Brodie E.L."/>
            <person name="Williams K.H."/>
            <person name="Hubbard S.S."/>
            <person name="Banfield J.F."/>
        </authorList>
    </citation>
    <scope>NUCLEOTIDE SEQUENCE [LARGE SCALE GENOMIC DNA]</scope>
</reference>
<dbReference type="InterPro" id="IPR052173">
    <property type="entry name" value="Beta-lactam_resp_regulator"/>
</dbReference>
<dbReference type="Pfam" id="PF05569">
    <property type="entry name" value="Peptidase_M56"/>
    <property type="match status" value="1"/>
</dbReference>
<comment type="caution">
    <text evidence="3">The sequence shown here is derived from an EMBL/GenBank/DDBJ whole genome shotgun (WGS) entry which is preliminary data.</text>
</comment>
<dbReference type="PANTHER" id="PTHR34978:SF3">
    <property type="entry name" value="SLR0241 PROTEIN"/>
    <property type="match status" value="1"/>
</dbReference>
<protein>
    <recommendedName>
        <fullName evidence="2">Peptidase M56 domain-containing protein</fullName>
    </recommendedName>
</protein>
<proteinExistence type="predicted"/>
<keyword evidence="1" id="KW-1133">Transmembrane helix</keyword>